<gene>
    <name evidence="8" type="ORF">MICAG_2370001</name>
</gene>
<dbReference type="Proteomes" id="UP000005291">
    <property type="component" value="Unassembled WGS sequence"/>
</dbReference>
<protein>
    <recommendedName>
        <fullName evidence="1">site-specific DNA-methyltransferase (adenine-specific)</fullName>
        <ecNumber evidence="1">2.1.1.72</ecNumber>
    </recommendedName>
</protein>
<comment type="catalytic activity">
    <reaction evidence="6">
        <text>a 2'-deoxyadenosine in DNA + S-adenosyl-L-methionine = an N(6)-methyl-2'-deoxyadenosine in DNA + S-adenosyl-L-homocysteine + H(+)</text>
        <dbReference type="Rhea" id="RHEA:15197"/>
        <dbReference type="Rhea" id="RHEA-COMP:12418"/>
        <dbReference type="Rhea" id="RHEA-COMP:12419"/>
        <dbReference type="ChEBI" id="CHEBI:15378"/>
        <dbReference type="ChEBI" id="CHEBI:57856"/>
        <dbReference type="ChEBI" id="CHEBI:59789"/>
        <dbReference type="ChEBI" id="CHEBI:90615"/>
        <dbReference type="ChEBI" id="CHEBI:90616"/>
        <dbReference type="EC" id="2.1.1.72"/>
    </reaction>
</comment>
<reference evidence="8 9" key="1">
    <citation type="submission" date="2012-04" db="EMBL/GenBank/DDBJ databases">
        <authorList>
            <person name="Genoscope - CEA"/>
        </authorList>
    </citation>
    <scope>NUCLEOTIDE SEQUENCE [LARGE SCALE GENOMIC DNA]</scope>
    <source>
        <strain evidence="8 9">9808</strain>
    </source>
</reference>
<dbReference type="SUPFAM" id="SSF53335">
    <property type="entry name" value="S-adenosyl-L-methionine-dependent methyltransferases"/>
    <property type="match status" value="1"/>
</dbReference>
<dbReference type="InterPro" id="IPR051537">
    <property type="entry name" value="DNA_Adenine_Mtase"/>
</dbReference>
<keyword evidence="5" id="KW-0680">Restriction system</keyword>
<evidence type="ECO:0000313" key="8">
    <source>
        <dbReference type="EMBL" id="CCI24151.1"/>
    </source>
</evidence>
<feature type="domain" description="DNA methylase adenine-specific" evidence="7">
    <location>
        <begin position="225"/>
        <end position="355"/>
    </location>
</feature>
<dbReference type="AlphaFoldDB" id="I4HQ27"/>
<dbReference type="InterPro" id="IPR003356">
    <property type="entry name" value="DNA_methylase_A-5"/>
</dbReference>
<dbReference type="InterPro" id="IPR029063">
    <property type="entry name" value="SAM-dependent_MTases_sf"/>
</dbReference>
<evidence type="ECO:0000313" key="9">
    <source>
        <dbReference type="Proteomes" id="UP000005291"/>
    </source>
</evidence>
<dbReference type="GO" id="GO:0009307">
    <property type="term" value="P:DNA restriction-modification system"/>
    <property type="evidence" value="ECO:0007669"/>
    <property type="project" value="UniProtKB-KW"/>
</dbReference>
<keyword evidence="4" id="KW-0949">S-adenosyl-L-methionine</keyword>
<dbReference type="PANTHER" id="PTHR42933">
    <property type="entry name" value="SLR6095 PROTEIN"/>
    <property type="match status" value="1"/>
</dbReference>
<dbReference type="EMBL" id="CAIN01000154">
    <property type="protein sequence ID" value="CCI24151.1"/>
    <property type="molecule type" value="Genomic_DNA"/>
</dbReference>
<accession>I4HQ27</accession>
<evidence type="ECO:0000256" key="6">
    <source>
        <dbReference type="ARBA" id="ARBA00047942"/>
    </source>
</evidence>
<keyword evidence="3" id="KW-0808">Transferase</keyword>
<name>I4HQ27_MICAE</name>
<dbReference type="Gene3D" id="3.40.50.150">
    <property type="entry name" value="Vaccinia Virus protein VP39"/>
    <property type="match status" value="1"/>
</dbReference>
<dbReference type="GO" id="GO:0009007">
    <property type="term" value="F:site-specific DNA-methyltransferase (adenine-specific) activity"/>
    <property type="evidence" value="ECO:0007669"/>
    <property type="project" value="UniProtKB-EC"/>
</dbReference>
<sequence>MTGYKDETGKIQHEIGVYYVSKSNFGVGQIVGEFSDFSFLAPKNFDQFIEKVKTLNLSQEEIDKLKEQREKEIDASLVKLNNDIYQNEKGLGENDRVYLVAASIIATIGIPGKVSPLEKSDLKSSTEKGNTDGEIIVRKITAFLGEKEIPAEKKDLIIRTLSNTLLTENINKVENGESQLKRVFSKIVDDLGIYYKIGLTTDFTGKLFNEMYSWLGFSQDKLNDVVLTPSYIATLLVKLARVNKDSYVWDFAAGSAGLLVAAMNEMLIDAKDNIKSPEELTQKEIKIKTEQLLGLELLSSVYMLAILNMILMGDGSSNILNKDSIKDFDGNYVFGQTNSKFPADAFVLNPPYSANGNGMNFVEKALAMMNKGYAAIIIQNSAGSGRAKEYNKKILEKHTLLASIKMPIDLFIGKSSVQTNVYVFKVNEKHHKDEIVKFIDFSNDGYTRTNRKKSSNNLKDTDSAKERYEELVNLVRFGKSKLNIFTEKEYYEGTIDPKNGSDWNQTAPIDTKPTLQDFKKTVSDYLAWEVSNILRQQSTEEERLGK</sequence>
<evidence type="ECO:0000256" key="2">
    <source>
        <dbReference type="ARBA" id="ARBA00022603"/>
    </source>
</evidence>
<comment type="caution">
    <text evidence="8">The sequence shown here is derived from an EMBL/GenBank/DDBJ whole genome shotgun (WGS) entry which is preliminary data.</text>
</comment>
<evidence type="ECO:0000256" key="3">
    <source>
        <dbReference type="ARBA" id="ARBA00022679"/>
    </source>
</evidence>
<dbReference type="GO" id="GO:0003677">
    <property type="term" value="F:DNA binding"/>
    <property type="evidence" value="ECO:0007669"/>
    <property type="project" value="InterPro"/>
</dbReference>
<dbReference type="GO" id="GO:0008170">
    <property type="term" value="F:N-methyltransferase activity"/>
    <property type="evidence" value="ECO:0007669"/>
    <property type="project" value="InterPro"/>
</dbReference>
<evidence type="ECO:0000256" key="4">
    <source>
        <dbReference type="ARBA" id="ARBA00022691"/>
    </source>
</evidence>
<dbReference type="HOGENOM" id="CLU_015410_1_0_3"/>
<dbReference type="PANTHER" id="PTHR42933:SF1">
    <property type="entry name" value="SITE-SPECIFIC DNA-METHYLTRANSFERASE (ADENINE-SPECIFIC)"/>
    <property type="match status" value="1"/>
</dbReference>
<feature type="domain" description="DNA methylase adenine-specific" evidence="7">
    <location>
        <begin position="361"/>
        <end position="465"/>
    </location>
</feature>
<evidence type="ECO:0000256" key="5">
    <source>
        <dbReference type="ARBA" id="ARBA00022747"/>
    </source>
</evidence>
<keyword evidence="2" id="KW-0489">Methyltransferase</keyword>
<evidence type="ECO:0000256" key="1">
    <source>
        <dbReference type="ARBA" id="ARBA00011900"/>
    </source>
</evidence>
<dbReference type="GO" id="GO:0032259">
    <property type="term" value="P:methylation"/>
    <property type="evidence" value="ECO:0007669"/>
    <property type="project" value="UniProtKB-KW"/>
</dbReference>
<organism evidence="8 9">
    <name type="scientific">Microcystis aeruginosa PCC 9808</name>
    <dbReference type="NCBI Taxonomy" id="1160284"/>
    <lineage>
        <taxon>Bacteria</taxon>
        <taxon>Bacillati</taxon>
        <taxon>Cyanobacteriota</taxon>
        <taxon>Cyanophyceae</taxon>
        <taxon>Oscillatoriophycideae</taxon>
        <taxon>Chroococcales</taxon>
        <taxon>Microcystaceae</taxon>
        <taxon>Microcystis</taxon>
    </lineage>
</organism>
<proteinExistence type="predicted"/>
<evidence type="ECO:0000259" key="7">
    <source>
        <dbReference type="Pfam" id="PF02384"/>
    </source>
</evidence>
<dbReference type="EC" id="2.1.1.72" evidence="1"/>
<dbReference type="Pfam" id="PF02384">
    <property type="entry name" value="N6_Mtase"/>
    <property type="match status" value="2"/>
</dbReference>